<dbReference type="InterPro" id="IPR008135">
    <property type="entry name" value="Competence-induced_CinA"/>
</dbReference>
<dbReference type="HAMAP" id="MF_00226_B">
    <property type="entry name" value="CinA_B"/>
    <property type="match status" value="1"/>
</dbReference>
<dbReference type="Gene3D" id="3.90.950.20">
    <property type="entry name" value="CinA-like"/>
    <property type="match status" value="1"/>
</dbReference>
<dbReference type="NCBIfam" id="TIGR00199">
    <property type="entry name" value="PncC_domain"/>
    <property type="match status" value="1"/>
</dbReference>
<reference evidence="4" key="1">
    <citation type="submission" date="2017-04" db="EMBL/GenBank/DDBJ databases">
        <authorList>
            <person name="Varghese N."/>
            <person name="Submissions S."/>
        </authorList>
    </citation>
    <scope>NUCLEOTIDE SEQUENCE [LARGE SCALE GENOMIC DNA]</scope>
    <source>
        <strain evidence="4">DSM 21500</strain>
    </source>
</reference>
<name>A0A1W1YMU6_9LACT</name>
<sequence>MKAEIIAVGTELLMGQISNTNAQFIAEQLNELGISHYIQTVIGDNPERLIQVTKQAEKRSDIIIYTGGIGPTRDDLTKETLAQYLDEPLAIDEEAWQSIQASFKGRIMVDSNKKMALAFTHGTTLPNHSGQAIGSIIEKGKHKYIILPGPPSEMRPMFMQYVRDYLLEESETKVIKSRFLRFFGIGESLLADKLDDLTIQDNPTVATYASDYINMVRVTASGNHLVEVTDLLETAVKQIKSRVGEYLFAEGKEMTPADALKNYLVDTNQTIGFSESLTGGLASATLVNVPGASKVLAGSIVAYSSQIKHQILGIPQEILDTDGMVSEPCAKAMAESALEKLDTDVAISFTGVAGPGKMEGHKPGTVYVGYAFRHKPTEVIKYQLTGNREAVRKRIIYTAFLHITN</sequence>
<keyword evidence="4" id="KW-1185">Reference proteome</keyword>
<dbReference type="InterPro" id="IPR001453">
    <property type="entry name" value="MoaB/Mog_dom"/>
</dbReference>
<gene>
    <name evidence="1" type="primary">cinA</name>
    <name evidence="3" type="ORF">SAMN04487984_0802</name>
</gene>
<accession>A0A1W1YMU6</accession>
<dbReference type="Gene3D" id="3.30.70.2860">
    <property type="match status" value="1"/>
</dbReference>
<evidence type="ECO:0000259" key="2">
    <source>
        <dbReference type="SMART" id="SM00852"/>
    </source>
</evidence>
<dbReference type="NCBIfam" id="TIGR00177">
    <property type="entry name" value="molyb_syn"/>
    <property type="match status" value="1"/>
</dbReference>
<evidence type="ECO:0000313" key="3">
    <source>
        <dbReference type="EMBL" id="SMC37038.1"/>
    </source>
</evidence>
<dbReference type="NCBIfam" id="NF001813">
    <property type="entry name" value="PRK00549.1"/>
    <property type="match status" value="1"/>
</dbReference>
<organism evidence="3 4">
    <name type="scientific">Aerococcus suis</name>
    <dbReference type="NCBI Taxonomy" id="371602"/>
    <lineage>
        <taxon>Bacteria</taxon>
        <taxon>Bacillati</taxon>
        <taxon>Bacillota</taxon>
        <taxon>Bacilli</taxon>
        <taxon>Lactobacillales</taxon>
        <taxon>Aerococcaceae</taxon>
        <taxon>Aerococcus</taxon>
    </lineage>
</organism>
<dbReference type="Proteomes" id="UP000243884">
    <property type="component" value="Unassembled WGS sequence"/>
</dbReference>
<feature type="domain" description="MoaB/Mog" evidence="2">
    <location>
        <begin position="4"/>
        <end position="168"/>
    </location>
</feature>
<dbReference type="PANTHER" id="PTHR13939">
    <property type="entry name" value="NICOTINAMIDE-NUCLEOTIDE AMIDOHYDROLASE PNCC"/>
    <property type="match status" value="1"/>
</dbReference>
<protein>
    <recommendedName>
        <fullName evidence="1">Putative competence-damage inducible protein</fullName>
    </recommendedName>
</protein>
<dbReference type="InterPro" id="IPR036653">
    <property type="entry name" value="CinA-like_C"/>
</dbReference>
<dbReference type="OrthoDB" id="9801454at2"/>
<dbReference type="NCBIfam" id="TIGR00200">
    <property type="entry name" value="cinA_nterm"/>
    <property type="match status" value="1"/>
</dbReference>
<dbReference type="RefSeq" id="WP_084098829.1">
    <property type="nucleotide sequence ID" value="NZ_FWXK01000003.1"/>
</dbReference>
<dbReference type="InterPro" id="IPR041424">
    <property type="entry name" value="CinA_KH"/>
</dbReference>
<dbReference type="STRING" id="371602.SAMN04487984_0802"/>
<dbReference type="EMBL" id="FWXK01000003">
    <property type="protein sequence ID" value="SMC37038.1"/>
    <property type="molecule type" value="Genomic_DNA"/>
</dbReference>
<dbReference type="AlphaFoldDB" id="A0A1W1YMU6"/>
<evidence type="ECO:0000256" key="1">
    <source>
        <dbReference type="HAMAP-Rule" id="MF_00226"/>
    </source>
</evidence>
<dbReference type="Gene3D" id="3.40.980.10">
    <property type="entry name" value="MoaB/Mog-like domain"/>
    <property type="match status" value="1"/>
</dbReference>
<dbReference type="InterPro" id="IPR008136">
    <property type="entry name" value="CinA_C"/>
</dbReference>
<comment type="similarity">
    <text evidence="1">Belongs to the CinA family.</text>
</comment>
<dbReference type="Pfam" id="PF02464">
    <property type="entry name" value="CinA"/>
    <property type="match status" value="1"/>
</dbReference>
<dbReference type="Pfam" id="PF00994">
    <property type="entry name" value="MoCF_biosynth"/>
    <property type="match status" value="1"/>
</dbReference>
<dbReference type="CDD" id="cd00885">
    <property type="entry name" value="cinA"/>
    <property type="match status" value="1"/>
</dbReference>
<dbReference type="PIRSF" id="PIRSF006728">
    <property type="entry name" value="CinA"/>
    <property type="match status" value="1"/>
</dbReference>
<dbReference type="Pfam" id="PF18146">
    <property type="entry name" value="CinA_KH"/>
    <property type="match status" value="1"/>
</dbReference>
<dbReference type="SMART" id="SM00852">
    <property type="entry name" value="MoCF_biosynth"/>
    <property type="match status" value="1"/>
</dbReference>
<evidence type="ECO:0000313" key="4">
    <source>
        <dbReference type="Proteomes" id="UP000243884"/>
    </source>
</evidence>
<dbReference type="InterPro" id="IPR036425">
    <property type="entry name" value="MoaB/Mog-like_dom_sf"/>
</dbReference>
<dbReference type="SUPFAM" id="SSF142433">
    <property type="entry name" value="CinA-like"/>
    <property type="match status" value="1"/>
</dbReference>
<dbReference type="SUPFAM" id="SSF53218">
    <property type="entry name" value="Molybdenum cofactor biosynthesis proteins"/>
    <property type="match status" value="1"/>
</dbReference>
<proteinExistence type="inferred from homology"/>
<dbReference type="PANTHER" id="PTHR13939:SF0">
    <property type="entry name" value="NMN AMIDOHYDROLASE-LIKE PROTEIN YFAY"/>
    <property type="match status" value="1"/>
</dbReference>
<dbReference type="InterPro" id="IPR050101">
    <property type="entry name" value="CinA"/>
</dbReference>